<proteinExistence type="predicted"/>
<sequence>MITNSIHILLPVLVLLLSLFCYKADGKRMTKFYVHMACRHSWRKFYTLMLLLILLLFHFNYVNIAQSVYDQAPSSVAFIFLFSHRFTERIIYYIQSRRGLFLSATIAIVCLFVPFFFSTAVTLEILSFGAIFYPSRKVRERISCPDYHKEIMEQPREIRHYYYDWNDC</sequence>
<dbReference type="RefSeq" id="WP_118443814.1">
    <property type="nucleotide sequence ID" value="NZ_JAIWXB010000015.1"/>
</dbReference>
<name>A0A7J5PW38_9BACE</name>
<reference evidence="3" key="2">
    <citation type="submission" date="2023-08" db="EMBL/GenBank/DDBJ databases">
        <title>Mucin Metabolism Genes Underlie the Key Renovations of Bacteroides xylanisolvens Genomes in Captive Great Apes.</title>
        <authorList>
            <person name="Nishida A.H."/>
        </authorList>
    </citation>
    <scope>NUCLEOTIDE SEQUENCE</scope>
    <source>
        <strain evidence="3">P13.H9</strain>
    </source>
</reference>
<comment type="caution">
    <text evidence="2">The sequence shown here is derived from an EMBL/GenBank/DDBJ whole genome shotgun (WGS) entry which is preliminary data.</text>
</comment>
<feature type="transmembrane region" description="Helical" evidence="1">
    <location>
        <begin position="99"/>
        <end position="117"/>
    </location>
</feature>
<dbReference type="AlphaFoldDB" id="A0A7J5PW38"/>
<feature type="transmembrane region" description="Helical" evidence="1">
    <location>
        <begin position="68"/>
        <end position="87"/>
    </location>
</feature>
<evidence type="ECO:0000313" key="2">
    <source>
        <dbReference type="EMBL" id="KAB6146918.1"/>
    </source>
</evidence>
<evidence type="ECO:0000256" key="1">
    <source>
        <dbReference type="SAM" id="Phobius"/>
    </source>
</evidence>
<organism evidence="2 4">
    <name type="scientific">Bacteroides xylanisolvens</name>
    <dbReference type="NCBI Taxonomy" id="371601"/>
    <lineage>
        <taxon>Bacteria</taxon>
        <taxon>Pseudomonadati</taxon>
        <taxon>Bacteroidota</taxon>
        <taxon>Bacteroidia</taxon>
        <taxon>Bacteroidales</taxon>
        <taxon>Bacteroidaceae</taxon>
        <taxon>Bacteroides</taxon>
    </lineage>
</organism>
<feature type="transmembrane region" description="Helical" evidence="1">
    <location>
        <begin position="45"/>
        <end position="62"/>
    </location>
</feature>
<evidence type="ECO:0000313" key="3">
    <source>
        <dbReference type="EMBL" id="MCA4703696.1"/>
    </source>
</evidence>
<evidence type="ECO:0000313" key="4">
    <source>
        <dbReference type="Proteomes" id="UP000434604"/>
    </source>
</evidence>
<dbReference type="Proteomes" id="UP000434604">
    <property type="component" value="Unassembled WGS sequence"/>
</dbReference>
<dbReference type="Proteomes" id="UP001198461">
    <property type="component" value="Unassembled WGS sequence"/>
</dbReference>
<accession>A0A7J5PW38</accession>
<feature type="transmembrane region" description="Helical" evidence="1">
    <location>
        <begin position="6"/>
        <end position="24"/>
    </location>
</feature>
<keyword evidence="1" id="KW-1133">Transmembrane helix</keyword>
<reference evidence="2 4" key="1">
    <citation type="journal article" date="2019" name="Nat. Med.">
        <title>A library of human gut bacterial isolates paired with longitudinal multiomics data enables mechanistic microbiome research.</title>
        <authorList>
            <person name="Poyet M."/>
            <person name="Groussin M."/>
            <person name="Gibbons S.M."/>
            <person name="Avila-Pacheco J."/>
            <person name="Jiang X."/>
            <person name="Kearney S.M."/>
            <person name="Perrotta A.R."/>
            <person name="Berdy B."/>
            <person name="Zhao S."/>
            <person name="Lieberman T.D."/>
            <person name="Swanson P.K."/>
            <person name="Smith M."/>
            <person name="Roesemann S."/>
            <person name="Alexander J.E."/>
            <person name="Rich S.A."/>
            <person name="Livny J."/>
            <person name="Vlamakis H."/>
            <person name="Clish C."/>
            <person name="Bullock K."/>
            <person name="Deik A."/>
            <person name="Scott J."/>
            <person name="Pierce K.A."/>
            <person name="Xavier R.J."/>
            <person name="Alm E.J."/>
        </authorList>
    </citation>
    <scope>NUCLEOTIDE SEQUENCE [LARGE SCALE GENOMIC DNA]</scope>
    <source>
        <strain evidence="2 4">BIOML-A58</strain>
    </source>
</reference>
<keyword evidence="1" id="KW-0472">Membrane</keyword>
<protein>
    <submittedName>
        <fullName evidence="2">Uncharacterized protein</fullName>
    </submittedName>
</protein>
<keyword evidence="1" id="KW-0812">Transmembrane</keyword>
<dbReference type="EMBL" id="WDED01000020">
    <property type="protein sequence ID" value="KAB6146918.1"/>
    <property type="molecule type" value="Genomic_DNA"/>
</dbReference>
<gene>
    <name evidence="2" type="ORF">GA398_14375</name>
    <name evidence="3" type="ORF">LD004_08705</name>
</gene>
<dbReference type="EMBL" id="JAIWYE010000017">
    <property type="protein sequence ID" value="MCA4703696.1"/>
    <property type="molecule type" value="Genomic_DNA"/>
</dbReference>